<reference evidence="1" key="1">
    <citation type="submission" date="2023-07" db="EMBL/GenBank/DDBJ databases">
        <title>Bacterial whole genome sequence for Sphingobium sp. HBC34.</title>
        <authorList>
            <person name="Le V."/>
            <person name="Ko S.-R."/>
            <person name="Ahn C.-Y."/>
            <person name="Oh H.-M."/>
        </authorList>
    </citation>
    <scope>NUCLEOTIDE SEQUENCE</scope>
    <source>
        <strain evidence="1">HBC34</strain>
    </source>
</reference>
<dbReference type="Proteomes" id="UP001176471">
    <property type="component" value="Unassembled WGS sequence"/>
</dbReference>
<gene>
    <name evidence="1" type="ORF">Q4610_17000</name>
</gene>
<organism evidence="1 2">
    <name type="scientific">Sphingobium cyanobacteriorum</name>
    <dbReference type="NCBI Taxonomy" id="3063954"/>
    <lineage>
        <taxon>Bacteria</taxon>
        <taxon>Pseudomonadati</taxon>
        <taxon>Pseudomonadota</taxon>
        <taxon>Alphaproteobacteria</taxon>
        <taxon>Sphingomonadales</taxon>
        <taxon>Sphingomonadaceae</taxon>
        <taxon>Sphingobium</taxon>
    </lineage>
</organism>
<evidence type="ECO:0000313" key="1">
    <source>
        <dbReference type="EMBL" id="MDO7836748.1"/>
    </source>
</evidence>
<comment type="caution">
    <text evidence="1">The sequence shown here is derived from an EMBL/GenBank/DDBJ whole genome shotgun (WGS) entry which is preliminary data.</text>
</comment>
<keyword evidence="2" id="KW-1185">Reference proteome</keyword>
<sequence>MAAFSYTADHALLLLGRLDGRLVSSPVADIWLARARLRGAARLATMAGVPVETRDLQDWISGRSLPPRHSEGLNDPLSVAALFHFALSAGEDGADPVARATLNIARQLLDDRAEAALWGQEDLVRFGPLWRQVRALLDAPYPLPSLPAVAQRLLEARYMLDTPQAEAPLLTTADGRQLRLTGVRQDKGWIIACHLPLALQRAGLTLRLLPLLTDLPRFLPDAPDDLVAALERGLIARSQEGLADLDRLETRMRRLPAMSGLTKRSRVPLLTRLELAYPGLSKVAIARLLGISHQGATKLVAQFKALMGMQGHG</sequence>
<evidence type="ECO:0008006" key="3">
    <source>
        <dbReference type="Google" id="ProtNLM"/>
    </source>
</evidence>
<evidence type="ECO:0000313" key="2">
    <source>
        <dbReference type="Proteomes" id="UP001176471"/>
    </source>
</evidence>
<dbReference type="RefSeq" id="WP_304537166.1">
    <property type="nucleotide sequence ID" value="NZ_JAUQOM010000011.1"/>
</dbReference>
<dbReference type="EMBL" id="JAUQOM010000011">
    <property type="protein sequence ID" value="MDO7836748.1"/>
    <property type="molecule type" value="Genomic_DNA"/>
</dbReference>
<name>A0ABT8ZQM4_9SPHN</name>
<accession>A0ABT8ZQM4</accession>
<protein>
    <recommendedName>
        <fullName evidence="3">HTH DNA binding domain-containing protein</fullName>
    </recommendedName>
</protein>
<proteinExistence type="predicted"/>